<dbReference type="STRING" id="1291764.GCA_001311235_01688"/>
<dbReference type="Gene3D" id="1.10.3210.10">
    <property type="entry name" value="Hypothetical protein af1432"/>
    <property type="match status" value="1"/>
</dbReference>
<dbReference type="FunFam" id="1.10.3210.10:FF:000014">
    <property type="entry name" value="HD domain-containing protein"/>
    <property type="match status" value="1"/>
</dbReference>
<dbReference type="Pfam" id="PF01966">
    <property type="entry name" value="HD"/>
    <property type="match status" value="1"/>
</dbReference>
<evidence type="ECO:0000313" key="3">
    <source>
        <dbReference type="Proteomes" id="UP000218181"/>
    </source>
</evidence>
<reference evidence="2 3" key="1">
    <citation type="submission" date="2014-12" db="EMBL/GenBank/DDBJ databases">
        <title>Draft genome sequences of 10 type strains of Lactococcus.</title>
        <authorList>
            <person name="Sun Z."/>
            <person name="Zhong Z."/>
            <person name="Liu W."/>
            <person name="Zhang W."/>
            <person name="Zhang H."/>
        </authorList>
    </citation>
    <scope>NUCLEOTIDE SEQUENCE [LARGE SCALE GENOMIC DNA]</scope>
    <source>
        <strain evidence="2 3">JCM 16395</strain>
    </source>
</reference>
<dbReference type="RefSeq" id="WP_096818540.1">
    <property type="nucleotide sequence ID" value="NZ_JXJU01000008.1"/>
</dbReference>
<dbReference type="PANTHER" id="PTHR11373">
    <property type="entry name" value="DEOXYNUCLEOSIDE TRIPHOSPHATE TRIPHOSPHOHYDROLASE"/>
    <property type="match status" value="1"/>
</dbReference>
<dbReference type="GO" id="GO:0006203">
    <property type="term" value="P:dGTP catabolic process"/>
    <property type="evidence" value="ECO:0007669"/>
    <property type="project" value="TreeGrafter"/>
</dbReference>
<dbReference type="SMART" id="SM00471">
    <property type="entry name" value="HDc"/>
    <property type="match status" value="1"/>
</dbReference>
<protein>
    <submittedName>
        <fullName evidence="2">dGTP triphosphohydrolase</fullName>
    </submittedName>
</protein>
<gene>
    <name evidence="2" type="ORF">RT41_GL001912</name>
</gene>
<dbReference type="Proteomes" id="UP000218181">
    <property type="component" value="Unassembled WGS sequence"/>
</dbReference>
<proteinExistence type="predicted"/>
<dbReference type="Pfam" id="PF19276">
    <property type="entry name" value="HD_assoc_2"/>
    <property type="match status" value="1"/>
</dbReference>
<dbReference type="InterPro" id="IPR003607">
    <property type="entry name" value="HD/PDEase_dom"/>
</dbReference>
<feature type="domain" description="HD/PDEase" evidence="1">
    <location>
        <begin position="48"/>
        <end position="180"/>
    </location>
</feature>
<organism evidence="2 3">
    <name type="scientific">Lactococcus fujiensis JCM 16395</name>
    <dbReference type="NCBI Taxonomy" id="1291764"/>
    <lineage>
        <taxon>Bacteria</taxon>
        <taxon>Bacillati</taxon>
        <taxon>Bacillota</taxon>
        <taxon>Bacilli</taxon>
        <taxon>Lactobacillales</taxon>
        <taxon>Streptococcaceae</taxon>
        <taxon>Lactococcus</taxon>
    </lineage>
</organism>
<sequence>MEKVFREPVHDFIHVDNQIIYDLINTAEFQRLRRIKQLGTTSAVFHGAEHSRFSHCMGVYHIAKTITDHFSMNYPMEWDPDENLVTQCAALLHDVGHGAYSHTFEGLFETDHEAVTREIITSPSTEVNAVLRRVAPDFPEKVASVIAHEYPNPQVVQLISSQIDADRMDYLLRDSYYTGAVYGQYDLTRILHVIRPVPNGIAFVINGVHAVEDYIVSRYQMYQQVYFHPASRSMEVILKNLLARAKDLYSSQTDYFKITSARLIPFFEQNNNLNDYLSLDDGVMNTYFQTWMTSEDAILSDLAQAYMNRHLLKSVQFAKTDFDKLDQMRELVEQAGFNVKYYTGIHSNFDLPYDFYRPTSDTPRTQIEIIQKDGTLYELSELSPLVASLTGTIHGNRRFYFPKVMLEHEDFRALIKNDSFLPAQK</sequence>
<keyword evidence="2" id="KW-0378">Hydrolase</keyword>
<dbReference type="InterPro" id="IPR006674">
    <property type="entry name" value="HD_domain"/>
</dbReference>
<dbReference type="InterPro" id="IPR050135">
    <property type="entry name" value="dGTPase-like"/>
</dbReference>
<dbReference type="SUPFAM" id="SSF109604">
    <property type="entry name" value="HD-domain/PDEase-like"/>
    <property type="match status" value="1"/>
</dbReference>
<evidence type="ECO:0000313" key="2">
    <source>
        <dbReference type="EMBL" id="PCR99536.1"/>
    </source>
</evidence>
<keyword evidence="3" id="KW-1185">Reference proteome</keyword>
<dbReference type="PANTHER" id="PTHR11373:SF4">
    <property type="entry name" value="DEOXYNUCLEOSIDE TRIPHOSPHATE TRIPHOSPHOHYDROLASE SAMHD1"/>
    <property type="match status" value="1"/>
</dbReference>
<comment type="caution">
    <text evidence="2">The sequence shown here is derived from an EMBL/GenBank/DDBJ whole genome shotgun (WGS) entry which is preliminary data.</text>
</comment>
<dbReference type="CDD" id="cd00077">
    <property type="entry name" value="HDc"/>
    <property type="match status" value="1"/>
</dbReference>
<dbReference type="AlphaFoldDB" id="A0A2A5RK48"/>
<dbReference type="GO" id="GO:0008832">
    <property type="term" value="F:dGTPase activity"/>
    <property type="evidence" value="ECO:0007669"/>
    <property type="project" value="TreeGrafter"/>
</dbReference>
<dbReference type="EMBL" id="JXJU01000008">
    <property type="protein sequence ID" value="PCR99536.1"/>
    <property type="molecule type" value="Genomic_DNA"/>
</dbReference>
<evidence type="ECO:0000259" key="1">
    <source>
        <dbReference type="SMART" id="SM00471"/>
    </source>
</evidence>
<dbReference type="OrthoDB" id="9803619at2"/>
<name>A0A2A5RK48_9LACT</name>
<dbReference type="InterPro" id="IPR045509">
    <property type="entry name" value="HD_assoc_2"/>
</dbReference>
<accession>A0A2A5RK48</accession>